<evidence type="ECO:0000313" key="6">
    <source>
        <dbReference type="Proteomes" id="UP000010866"/>
    </source>
</evidence>
<evidence type="ECO:0000256" key="3">
    <source>
        <dbReference type="SAM" id="Phobius"/>
    </source>
</evidence>
<dbReference type="InterPro" id="IPR036116">
    <property type="entry name" value="FN3_sf"/>
</dbReference>
<name>L0KXQ1_METHD</name>
<dbReference type="Gene3D" id="1.20.1270.90">
    <property type="entry name" value="AF1782-like"/>
    <property type="match status" value="3"/>
</dbReference>
<evidence type="ECO:0000256" key="2">
    <source>
        <dbReference type="SAM" id="MobiDB-lite"/>
    </source>
</evidence>
<evidence type="ECO:0000313" key="5">
    <source>
        <dbReference type="EMBL" id="AGB48833.1"/>
    </source>
</evidence>
<dbReference type="SUPFAM" id="SSF49265">
    <property type="entry name" value="Fibronectin type III"/>
    <property type="match status" value="1"/>
</dbReference>
<feature type="region of interest" description="Disordered" evidence="2">
    <location>
        <begin position="722"/>
        <end position="746"/>
    </location>
</feature>
<dbReference type="GeneID" id="14407674"/>
<feature type="transmembrane region" description="Helical" evidence="3">
    <location>
        <begin position="935"/>
        <end position="955"/>
    </location>
</feature>
<dbReference type="GO" id="GO:0005509">
    <property type="term" value="F:calcium ion binding"/>
    <property type="evidence" value="ECO:0007669"/>
    <property type="project" value="InterPro"/>
</dbReference>
<dbReference type="InterPro" id="IPR003961">
    <property type="entry name" value="FN3_dom"/>
</dbReference>
<dbReference type="RefSeq" id="WP_015324001.1">
    <property type="nucleotide sequence ID" value="NC_019977.1"/>
</dbReference>
<feature type="domain" description="Fibronectin type-III" evidence="4">
    <location>
        <begin position="553"/>
        <end position="623"/>
    </location>
</feature>
<dbReference type="SMART" id="SM00060">
    <property type="entry name" value="FN3"/>
    <property type="match status" value="4"/>
</dbReference>
<dbReference type="Gene3D" id="2.60.40.10">
    <property type="entry name" value="Immunoglobulins"/>
    <property type="match status" value="5"/>
</dbReference>
<dbReference type="SUPFAM" id="SSF49313">
    <property type="entry name" value="Cadherin-like"/>
    <property type="match status" value="1"/>
</dbReference>
<dbReference type="KEGG" id="mhz:Metho_0568"/>
<dbReference type="EMBL" id="CP003362">
    <property type="protein sequence ID" value="AGB48833.1"/>
    <property type="molecule type" value="Genomic_DNA"/>
</dbReference>
<evidence type="ECO:0000259" key="4">
    <source>
        <dbReference type="SMART" id="SM00060"/>
    </source>
</evidence>
<dbReference type="InterPro" id="IPR015919">
    <property type="entry name" value="Cadherin-like_sf"/>
</dbReference>
<dbReference type="Pfam" id="PF07554">
    <property type="entry name" value="FIVAR"/>
    <property type="match status" value="3"/>
</dbReference>
<protein>
    <submittedName>
        <fullName evidence="5">Outer membrane protein</fullName>
    </submittedName>
</protein>
<keyword evidence="6" id="KW-1185">Reference proteome</keyword>
<dbReference type="AlphaFoldDB" id="L0KXQ1"/>
<reference evidence="6" key="1">
    <citation type="submission" date="2012-02" db="EMBL/GenBank/DDBJ databases">
        <title>Complete sequence of chromosome of Methanomethylovorans hollandica DSM 15978.</title>
        <authorList>
            <person name="Lucas S."/>
            <person name="Copeland A."/>
            <person name="Lapidus A."/>
            <person name="Glavina del Rio T."/>
            <person name="Dalin E."/>
            <person name="Tice H."/>
            <person name="Bruce D."/>
            <person name="Goodwin L."/>
            <person name="Pitluck S."/>
            <person name="Peters L."/>
            <person name="Mikhailova N."/>
            <person name="Held B."/>
            <person name="Kyrpides N."/>
            <person name="Mavromatis K."/>
            <person name="Ivanova N."/>
            <person name="Brettin T."/>
            <person name="Detter J.C."/>
            <person name="Han C."/>
            <person name="Larimer F."/>
            <person name="Land M."/>
            <person name="Hauser L."/>
            <person name="Markowitz V."/>
            <person name="Cheng J.-F."/>
            <person name="Hugenholtz P."/>
            <person name="Woyke T."/>
            <person name="Wu D."/>
            <person name="Spring S."/>
            <person name="Schroeder M."/>
            <person name="Brambilla E."/>
            <person name="Klenk H.-P."/>
            <person name="Eisen J.A."/>
        </authorList>
    </citation>
    <scope>NUCLEOTIDE SEQUENCE [LARGE SCALE GENOMIC DNA]</scope>
    <source>
        <strain evidence="6">DSM 15978 / NBRC 107637 / DMS1</strain>
    </source>
</reference>
<dbReference type="InterPro" id="IPR026453">
    <property type="entry name" value="PGF_pre_PGF"/>
</dbReference>
<feature type="domain" description="Fibronectin type-III" evidence="4">
    <location>
        <begin position="370"/>
        <end position="442"/>
    </location>
</feature>
<dbReference type="InterPro" id="IPR013783">
    <property type="entry name" value="Ig-like_fold"/>
</dbReference>
<feature type="domain" description="Fibronectin type-III" evidence="4">
    <location>
        <begin position="462"/>
        <end position="534"/>
    </location>
</feature>
<dbReference type="HOGENOM" id="CLU_019504_0_0_2"/>
<gene>
    <name evidence="5" type="ordered locus">Metho_0568</name>
</gene>
<keyword evidence="3" id="KW-0812">Transmembrane</keyword>
<feature type="domain" description="Fibronectin type-III" evidence="4">
    <location>
        <begin position="637"/>
        <end position="709"/>
    </location>
</feature>
<accession>L0KXQ1</accession>
<feature type="coiled-coil region" evidence="1">
    <location>
        <begin position="336"/>
        <end position="363"/>
    </location>
</feature>
<evidence type="ECO:0000256" key="1">
    <source>
        <dbReference type="SAM" id="Coils"/>
    </source>
</evidence>
<keyword evidence="1" id="KW-0175">Coiled coil</keyword>
<keyword evidence="3" id="KW-1133">Transmembrane helix</keyword>
<dbReference type="NCBIfam" id="TIGR04213">
    <property type="entry name" value="PGF_pre_PGF"/>
    <property type="match status" value="1"/>
</dbReference>
<organism evidence="5 6">
    <name type="scientific">Methanomethylovorans hollandica (strain DSM 15978 / NBRC 107637 / DMS1)</name>
    <dbReference type="NCBI Taxonomy" id="867904"/>
    <lineage>
        <taxon>Archaea</taxon>
        <taxon>Methanobacteriati</taxon>
        <taxon>Methanobacteriota</taxon>
        <taxon>Stenosarchaea group</taxon>
        <taxon>Methanomicrobia</taxon>
        <taxon>Methanosarcinales</taxon>
        <taxon>Methanosarcinaceae</taxon>
        <taxon>Methanomethylovorans</taxon>
    </lineage>
</organism>
<dbReference type="Proteomes" id="UP000010866">
    <property type="component" value="Chromosome"/>
</dbReference>
<dbReference type="STRING" id="867904.Metho_0568"/>
<proteinExistence type="predicted"/>
<dbReference type="GO" id="GO:0016020">
    <property type="term" value="C:membrane"/>
    <property type="evidence" value="ECO:0007669"/>
    <property type="project" value="InterPro"/>
</dbReference>
<keyword evidence="3" id="KW-0472">Membrane</keyword>
<sequence length="958" mass="102282" precursor="true">MRIKLSKLVCIGFALLLFLISAGISAGELVITHIGDKTIGENEPLTFNVAAGDDENINATITFKVENLPEGATFNPHPQNPNTYTFSLTPGNGTAGRYQVTFIATISGVGNDSDSTETETIMIIVKKVDKTNLLDVIGAATEKLEDAVPGNDIDQYPQTAIDTFRRAITTAQAVADSTRSTQTQVDNAISSLGTAEAAFDAARIKSIDKSSLKTAIAQANAKVVTAASGNEGGQYPQAAIDAFKAAIAVAQGVADDSNATNAEVSQAVTALKAAEAAFDAAEIPSVDKSSLLSAISAASSKAGNAVAGIEPGQYPRSAINAFNDAISRAGSVADDRGATQSEVNQAINELKAAEAAFDAAEIIYVDHTPPSTVSNLRESGSGPTWIRWTWTIPSDSDFSHVKVYLDGVFVRDTSNSFYNATGLAPGTVHAISIETVDVSGNINPSLVSDSAASKIPIDTVPPSSVTHLNESSVGLDWISWTWKNPNDADFQHVMVYFDGDFVTNTSDVFYNAIGLTEGTTHTIMIKTVDASGNINPRTVGDSATTKITDRTPPGTVTNIEENNVGPSWINWTWINPNDPDFSNVRIYIDGIFVTNTPDSYYNATGLSNGIEHTIGIETVDTSGNINSTRVSDQAATLKIPVILKVEGKNIRTSSITLEWDASDDTATVQIILDGLVLANVTGPTYIHSDLNSSTTYNYILVPFNENGLQGEAVTISLTTSSVSSGGGGGSSRGSSSSSSGGGGGAGSVEDFENVALKDVDNAYVRMNENVTYKFSRAGNDIQSVSFYSLKNSGEITSTIEILNNRSKLVQIDPEGPVYKYVNIWVGKAGFATSDNIRDARVEFRVNNSWMEEMGVNPEDVKLQRYNGTIWEVLSTNPKNSTMKYTTFEAQTPGFSPFVITSTVPLTSPLYSDMDTAVTKFDDLVMEKIQPEKSRIWTFIIVFILIGIFAVGYEYLKKE</sequence>
<dbReference type="OrthoDB" id="103676at2157"/>